<dbReference type="NCBIfam" id="TIGR03506">
    <property type="entry name" value="FlgEFG_subfam"/>
    <property type="match status" value="1"/>
</dbReference>
<dbReference type="GO" id="GO:0071978">
    <property type="term" value="P:bacterial-type flagellum-dependent swarming motility"/>
    <property type="evidence" value="ECO:0007669"/>
    <property type="project" value="TreeGrafter"/>
</dbReference>
<sequence>MDNSTFVSLSLATAMQTALDVSANNIANANTAGFKSEKVVFDSYLHREGSPSERRDTDFLIDRGSFLDESQGALSRTGNPLDLALQGDGWFAYETPEGRTALGRDGRFAIDPEGNLVTLNGARVLDPGGAPIVLPPDLGAGALTVSQDGTISSEANGVMGRVGLFAPGDLQSYERLGAGMLVPPEAAPGGLPPAARETRLVQGAIETSNVQPVVEMTRMMSIQQAYDRALKLIGEEDNLKRDMLRRLGGQT</sequence>
<evidence type="ECO:0000256" key="2">
    <source>
        <dbReference type="ARBA" id="ARBA00009677"/>
    </source>
</evidence>
<accession>A0A1G7KBH5</accession>
<dbReference type="InterPro" id="IPR053967">
    <property type="entry name" value="LlgE_F_G-like_D1"/>
</dbReference>
<dbReference type="SUPFAM" id="SSF117143">
    <property type="entry name" value="Flagellar hook protein flgE"/>
    <property type="match status" value="1"/>
</dbReference>
<evidence type="ECO:0000259" key="6">
    <source>
        <dbReference type="Pfam" id="PF06429"/>
    </source>
</evidence>
<organism evidence="8 9">
    <name type="scientific">Limimaricola pyoseonensis</name>
    <dbReference type="NCBI Taxonomy" id="521013"/>
    <lineage>
        <taxon>Bacteria</taxon>
        <taxon>Pseudomonadati</taxon>
        <taxon>Pseudomonadota</taxon>
        <taxon>Alphaproteobacteria</taxon>
        <taxon>Rhodobacterales</taxon>
        <taxon>Paracoccaceae</taxon>
        <taxon>Limimaricola</taxon>
    </lineage>
</organism>
<evidence type="ECO:0000259" key="5">
    <source>
        <dbReference type="Pfam" id="PF00460"/>
    </source>
</evidence>
<dbReference type="PANTHER" id="PTHR30435:SF19">
    <property type="entry name" value="FLAGELLAR BASAL-BODY ROD PROTEIN FLGG"/>
    <property type="match status" value="1"/>
</dbReference>
<dbReference type="PANTHER" id="PTHR30435">
    <property type="entry name" value="FLAGELLAR PROTEIN"/>
    <property type="match status" value="1"/>
</dbReference>
<dbReference type="OrthoDB" id="9804559at2"/>
<keyword evidence="3 4" id="KW-0975">Bacterial flagellum</keyword>
<evidence type="ECO:0000259" key="7">
    <source>
        <dbReference type="Pfam" id="PF22692"/>
    </source>
</evidence>
<dbReference type="Proteomes" id="UP000198922">
    <property type="component" value="Unassembled WGS sequence"/>
</dbReference>
<evidence type="ECO:0000313" key="9">
    <source>
        <dbReference type="Proteomes" id="UP000198922"/>
    </source>
</evidence>
<feature type="domain" description="Flagellar basal-body/hook protein C-terminal" evidence="6">
    <location>
        <begin position="201"/>
        <end position="244"/>
    </location>
</feature>
<dbReference type="Pfam" id="PF00460">
    <property type="entry name" value="Flg_bb_rod"/>
    <property type="match status" value="1"/>
</dbReference>
<dbReference type="InterPro" id="IPR010930">
    <property type="entry name" value="Flg_bb/hook_C_dom"/>
</dbReference>
<comment type="subcellular location">
    <subcellularLocation>
        <location evidence="1 4">Bacterial flagellum basal body</location>
    </subcellularLocation>
</comment>
<keyword evidence="9" id="KW-1185">Reference proteome</keyword>
<keyword evidence="8" id="KW-0282">Flagellum</keyword>
<reference evidence="9" key="1">
    <citation type="submission" date="2016-10" db="EMBL/GenBank/DDBJ databases">
        <authorList>
            <person name="Varghese N."/>
            <person name="Submissions S."/>
        </authorList>
    </citation>
    <scope>NUCLEOTIDE SEQUENCE [LARGE SCALE GENOMIC DNA]</scope>
    <source>
        <strain evidence="9">DSM 21424</strain>
    </source>
</reference>
<evidence type="ECO:0000256" key="4">
    <source>
        <dbReference type="RuleBase" id="RU362116"/>
    </source>
</evidence>
<name>A0A1G7KBH5_9RHOB</name>
<protein>
    <submittedName>
        <fullName evidence="8">Flagellar basal-body rod protein FlgF</fullName>
    </submittedName>
</protein>
<dbReference type="RefSeq" id="WP_090114862.1">
    <property type="nucleotide sequence ID" value="NZ_FNAT01000011.1"/>
</dbReference>
<evidence type="ECO:0000313" key="8">
    <source>
        <dbReference type="EMBL" id="SDF34334.1"/>
    </source>
</evidence>
<dbReference type="STRING" id="521013.SAMN04488567_0150"/>
<comment type="similarity">
    <text evidence="2 4">Belongs to the flagella basal body rod proteins family.</text>
</comment>
<dbReference type="AlphaFoldDB" id="A0A1G7KBH5"/>
<dbReference type="InterPro" id="IPR001444">
    <property type="entry name" value="Flag_bb_rod_N"/>
</dbReference>
<evidence type="ECO:0000256" key="1">
    <source>
        <dbReference type="ARBA" id="ARBA00004117"/>
    </source>
</evidence>
<dbReference type="GO" id="GO:0009425">
    <property type="term" value="C:bacterial-type flagellum basal body"/>
    <property type="evidence" value="ECO:0007669"/>
    <property type="project" value="UniProtKB-SubCell"/>
</dbReference>
<dbReference type="Pfam" id="PF22692">
    <property type="entry name" value="LlgE_F_G_D1"/>
    <property type="match status" value="1"/>
</dbReference>
<dbReference type="InterPro" id="IPR037925">
    <property type="entry name" value="FlgE/F/G-like"/>
</dbReference>
<keyword evidence="8" id="KW-0966">Cell projection</keyword>
<keyword evidence="8" id="KW-0969">Cilium</keyword>
<evidence type="ECO:0000256" key="3">
    <source>
        <dbReference type="ARBA" id="ARBA00023143"/>
    </source>
</evidence>
<feature type="domain" description="Flagellar hook protein FlgE/F/G-like D1" evidence="7">
    <location>
        <begin position="84"/>
        <end position="152"/>
    </location>
</feature>
<dbReference type="Pfam" id="PF06429">
    <property type="entry name" value="Flg_bbr_C"/>
    <property type="match status" value="1"/>
</dbReference>
<gene>
    <name evidence="8" type="ORF">SAMN04488567_0150</name>
</gene>
<dbReference type="EMBL" id="FNAT01000011">
    <property type="protein sequence ID" value="SDF34334.1"/>
    <property type="molecule type" value="Genomic_DNA"/>
</dbReference>
<proteinExistence type="inferred from homology"/>
<dbReference type="InterPro" id="IPR020013">
    <property type="entry name" value="Flagellar_FlgE/F/G"/>
</dbReference>
<feature type="domain" description="Flagellar basal body rod protein N-terminal" evidence="5">
    <location>
        <begin position="13"/>
        <end position="35"/>
    </location>
</feature>